<accession>A0A2T7BH47</accession>
<name>A0A2T7BH47_9BACT</name>
<comment type="caution">
    <text evidence="1">The sequence shown here is derived from an EMBL/GenBank/DDBJ whole genome shotgun (WGS) entry which is preliminary data.</text>
</comment>
<evidence type="ECO:0000313" key="2">
    <source>
        <dbReference type="Proteomes" id="UP000244450"/>
    </source>
</evidence>
<dbReference type="OrthoDB" id="978748at2"/>
<gene>
    <name evidence="1" type="ORF">DCC81_15160</name>
</gene>
<reference evidence="1 2" key="1">
    <citation type="submission" date="2018-04" db="EMBL/GenBank/DDBJ databases">
        <title>Chitinophaga fuyangensis sp. nov., isolated from soil in a chemical factory.</title>
        <authorList>
            <person name="Chen K."/>
        </authorList>
    </citation>
    <scope>NUCLEOTIDE SEQUENCE [LARGE SCALE GENOMIC DNA]</scope>
    <source>
        <strain evidence="1 2">LY-1</strain>
    </source>
</reference>
<dbReference type="AlphaFoldDB" id="A0A2T7BH47"/>
<protein>
    <submittedName>
        <fullName evidence="1">Uncharacterized protein</fullName>
    </submittedName>
</protein>
<sequence>MKSASVAEIKKELLQVPHKDLVEICLRLAKYKMENKELLTFLLFDGDNLERYIESVKTFLDEEFAALKYSNLYLVKKSLRRILRLTNKHIRYTGSKTAEIELLLYFGKKSAESGIPFRHSVQLSNMYDQLLKKIRVGIEAQHEDLQYEYRRELEALRKEF</sequence>
<evidence type="ECO:0000313" key="1">
    <source>
        <dbReference type="EMBL" id="PUZ25611.1"/>
    </source>
</evidence>
<proteinExistence type="predicted"/>
<organism evidence="1 2">
    <name type="scientific">Chitinophaga parva</name>
    <dbReference type="NCBI Taxonomy" id="2169414"/>
    <lineage>
        <taxon>Bacteria</taxon>
        <taxon>Pseudomonadati</taxon>
        <taxon>Bacteroidota</taxon>
        <taxon>Chitinophagia</taxon>
        <taxon>Chitinophagales</taxon>
        <taxon>Chitinophagaceae</taxon>
        <taxon>Chitinophaga</taxon>
    </lineage>
</organism>
<dbReference type="EMBL" id="QCYK01000002">
    <property type="protein sequence ID" value="PUZ25611.1"/>
    <property type="molecule type" value="Genomic_DNA"/>
</dbReference>
<keyword evidence="2" id="KW-1185">Reference proteome</keyword>
<dbReference type="RefSeq" id="WP_108687451.1">
    <property type="nucleotide sequence ID" value="NZ_QCYK01000002.1"/>
</dbReference>
<dbReference type="Proteomes" id="UP000244450">
    <property type="component" value="Unassembled WGS sequence"/>
</dbReference>